<gene>
    <name evidence="2" type="ORF">P0M35_13590</name>
</gene>
<name>A0AAE3P014_9BACT</name>
<feature type="chain" id="PRO_5042104920" evidence="1">
    <location>
        <begin position="27"/>
        <end position="477"/>
    </location>
</feature>
<sequence>MKSRREFLKTSSLAVAGLSLSNLNFASNFIKPTFESKRPKLGDRKFISNAVEETIEKMKIKIADKELAWMFENCFPNTLDTIVTYKMIEGKPDTFVITGDINAMWLRDSTAQVWPYLQLINNDEKLKQLIAGVINRQTKCILIDPYANAFNDGPADSPWKNDITEMKPELHERKWEIDSLCYPIRLAYGFWKTTNDTSIFSKEWIDAMKLVYKTFREQQRKDGTSPYKFMRNTAWATDGVVLGGYGNPINPIGLIVSIFRPSDDATIFPFLIPSNYFALVSMRQLTEIFSTAINDNETAMKWLLFGDELEEALNNYAVHNHLNYGNIFAYEVDGFGNKLFMDDANVPSLLSLPYLNAINVKEEIYQNTRKFLFSKNNPYYFEGKAGKGIGGPHAGLNMIWHISIIMRGLTSIDKNEIRECIKILKQTHANTGFMHEAFHKDDANKFTRTWFAWANTLFGEFILKVNEQYPELLREIY</sequence>
<dbReference type="PANTHER" id="PTHR31047:SF0">
    <property type="entry name" value="MEIOTICALLY UP-REGULATED GENE 157 PROTEIN"/>
    <property type="match status" value="1"/>
</dbReference>
<dbReference type="InterPro" id="IPR008313">
    <property type="entry name" value="GH125"/>
</dbReference>
<reference evidence="2" key="1">
    <citation type="submission" date="2023-03" db="EMBL/GenBank/DDBJ databases">
        <title>Stygiobacter electus gen. nov., sp. nov., facultatively anaerobic thermotolerant bacterium of the class Ignavibacteria from a well of Yessentuki mineral water deposit.</title>
        <authorList>
            <person name="Podosokorskaya O.A."/>
            <person name="Elcheninov A.G."/>
            <person name="Petrova N.F."/>
            <person name="Zavarzina D.G."/>
            <person name="Kublanov I.V."/>
            <person name="Merkel A.Y."/>
        </authorList>
    </citation>
    <scope>NUCLEOTIDE SEQUENCE</scope>
    <source>
        <strain evidence="2">09-Me</strain>
    </source>
</reference>
<dbReference type="Proteomes" id="UP001221302">
    <property type="component" value="Unassembled WGS sequence"/>
</dbReference>
<dbReference type="EMBL" id="JARGDL010000030">
    <property type="protein sequence ID" value="MDF1613191.1"/>
    <property type="molecule type" value="Genomic_DNA"/>
</dbReference>
<dbReference type="InterPro" id="IPR006311">
    <property type="entry name" value="TAT_signal"/>
</dbReference>
<keyword evidence="2" id="KW-0378">Hydrolase</keyword>
<dbReference type="AlphaFoldDB" id="A0AAE3P014"/>
<feature type="signal peptide" evidence="1">
    <location>
        <begin position="1"/>
        <end position="26"/>
    </location>
</feature>
<accession>A0AAE3P014</accession>
<organism evidence="2 3">
    <name type="scientific">Stygiobacter electus</name>
    <dbReference type="NCBI Taxonomy" id="3032292"/>
    <lineage>
        <taxon>Bacteria</taxon>
        <taxon>Pseudomonadati</taxon>
        <taxon>Ignavibacteriota</taxon>
        <taxon>Ignavibacteria</taxon>
        <taxon>Ignavibacteriales</taxon>
        <taxon>Melioribacteraceae</taxon>
        <taxon>Stygiobacter</taxon>
    </lineage>
</organism>
<dbReference type="PIRSF" id="PIRSF028846">
    <property type="entry name" value="UCP028846"/>
    <property type="match status" value="1"/>
</dbReference>
<evidence type="ECO:0000256" key="1">
    <source>
        <dbReference type="SAM" id="SignalP"/>
    </source>
</evidence>
<evidence type="ECO:0000313" key="3">
    <source>
        <dbReference type="Proteomes" id="UP001221302"/>
    </source>
</evidence>
<dbReference type="InterPro" id="IPR012341">
    <property type="entry name" value="6hp_glycosidase-like_sf"/>
</dbReference>
<dbReference type="RefSeq" id="WP_321536964.1">
    <property type="nucleotide sequence ID" value="NZ_JARGDL010000030.1"/>
</dbReference>
<comment type="caution">
    <text evidence="2">The sequence shown here is derived from an EMBL/GenBank/DDBJ whole genome shotgun (WGS) entry which is preliminary data.</text>
</comment>
<keyword evidence="1" id="KW-0732">Signal</keyword>
<dbReference type="Pfam" id="PF06824">
    <property type="entry name" value="Glyco_hydro_125"/>
    <property type="match status" value="1"/>
</dbReference>
<keyword evidence="3" id="KW-1185">Reference proteome</keyword>
<dbReference type="PANTHER" id="PTHR31047">
    <property type="entry name" value="MEIOTICALLY UP-REGULATED GENE 157 PROTEIN"/>
    <property type="match status" value="1"/>
</dbReference>
<dbReference type="Gene3D" id="1.50.10.10">
    <property type="match status" value="1"/>
</dbReference>
<dbReference type="SUPFAM" id="SSF48208">
    <property type="entry name" value="Six-hairpin glycosidases"/>
    <property type="match status" value="1"/>
</dbReference>
<evidence type="ECO:0000313" key="2">
    <source>
        <dbReference type="EMBL" id="MDF1613191.1"/>
    </source>
</evidence>
<dbReference type="SMART" id="SM01149">
    <property type="entry name" value="DUF1237"/>
    <property type="match status" value="1"/>
</dbReference>
<protein>
    <submittedName>
        <fullName evidence="2">Glycoside hydrolase family 125 protein</fullName>
    </submittedName>
</protein>
<dbReference type="GO" id="GO:0016787">
    <property type="term" value="F:hydrolase activity"/>
    <property type="evidence" value="ECO:0007669"/>
    <property type="project" value="UniProtKB-KW"/>
</dbReference>
<dbReference type="PROSITE" id="PS51318">
    <property type="entry name" value="TAT"/>
    <property type="match status" value="1"/>
</dbReference>
<dbReference type="InterPro" id="IPR008928">
    <property type="entry name" value="6-hairpin_glycosidase_sf"/>
</dbReference>
<proteinExistence type="predicted"/>
<dbReference type="GO" id="GO:0005975">
    <property type="term" value="P:carbohydrate metabolic process"/>
    <property type="evidence" value="ECO:0007669"/>
    <property type="project" value="InterPro"/>
</dbReference>